<dbReference type="Pfam" id="PF13280">
    <property type="entry name" value="WYL"/>
    <property type="match status" value="1"/>
</dbReference>
<sequence length="308" mass="34862">MKIDRLISIIMILLERDKVSASKLAEMFEVTPRTIFRDIDSINQAGIPIVTYPGVRGGIGIMEQYKVEKRLFTVSDITALLTGLGSIHATMSGEEILNAMAKVKGLIPEEQVREIELKSGQIVIDHAPWLGNKILKLNLHDIKIAMDGCRLVSFSYSDQEGKPSSREVEPYRLVLKDSNWYLQGYCISRQDFRIFRLSRITGLKVLEGTFTPREFDPKPLHPPDQQVVTLTLQIDSSLRDLMLELCGEENVVPCGNHKFTVYFPFAENDFGYNMLLRMGDKCECLGPSHVRAELVRRIKGLLAVYEGE</sequence>
<dbReference type="PROSITE" id="PS52050">
    <property type="entry name" value="WYL"/>
    <property type="match status" value="1"/>
</dbReference>
<organism evidence="4 5">
    <name type="scientific">Paenibacillus borealis</name>
    <dbReference type="NCBI Taxonomy" id="160799"/>
    <lineage>
        <taxon>Bacteria</taxon>
        <taxon>Bacillati</taxon>
        <taxon>Bacillota</taxon>
        <taxon>Bacilli</taxon>
        <taxon>Bacillales</taxon>
        <taxon>Paenibacillaceae</taxon>
        <taxon>Paenibacillus</taxon>
    </lineage>
</organism>
<proteinExistence type="predicted"/>
<keyword evidence="1" id="KW-0805">Transcription regulation</keyword>
<gene>
    <name evidence="4" type="ORF">PBOR_25650</name>
</gene>
<dbReference type="InterPro" id="IPR036388">
    <property type="entry name" value="WH-like_DNA-bd_sf"/>
</dbReference>
<dbReference type="PROSITE" id="PS51000">
    <property type="entry name" value="HTH_DEOR_2"/>
    <property type="match status" value="1"/>
</dbReference>
<dbReference type="InterPro" id="IPR057727">
    <property type="entry name" value="WCX_dom"/>
</dbReference>
<dbReference type="InterPro" id="IPR051534">
    <property type="entry name" value="CBASS_pafABC_assoc_protein"/>
</dbReference>
<dbReference type="Proteomes" id="UP000029518">
    <property type="component" value="Chromosome"/>
</dbReference>
<evidence type="ECO:0000256" key="1">
    <source>
        <dbReference type="ARBA" id="ARBA00023015"/>
    </source>
</evidence>
<evidence type="ECO:0000313" key="5">
    <source>
        <dbReference type="Proteomes" id="UP000029518"/>
    </source>
</evidence>
<dbReference type="PANTHER" id="PTHR34580">
    <property type="match status" value="1"/>
</dbReference>
<evidence type="ECO:0000313" key="4">
    <source>
        <dbReference type="EMBL" id="AIQ59958.1"/>
    </source>
</evidence>
<dbReference type="OrthoDB" id="9815009at2"/>
<accession>A0A089LLD6</accession>
<dbReference type="Gene3D" id="1.10.10.10">
    <property type="entry name" value="Winged helix-like DNA-binding domain superfamily/Winged helix DNA-binding domain"/>
    <property type="match status" value="1"/>
</dbReference>
<dbReference type="SUPFAM" id="SSF46785">
    <property type="entry name" value="Winged helix' DNA-binding domain"/>
    <property type="match status" value="1"/>
</dbReference>
<dbReference type="PANTHER" id="PTHR34580:SF1">
    <property type="entry name" value="PROTEIN PAFC"/>
    <property type="match status" value="1"/>
</dbReference>
<dbReference type="PIRSF" id="PIRSF016838">
    <property type="entry name" value="PafC"/>
    <property type="match status" value="1"/>
</dbReference>
<dbReference type="Pfam" id="PF25583">
    <property type="entry name" value="WCX"/>
    <property type="match status" value="1"/>
</dbReference>
<dbReference type="AlphaFoldDB" id="A0A089LLD6"/>
<evidence type="ECO:0000256" key="2">
    <source>
        <dbReference type="ARBA" id="ARBA00023163"/>
    </source>
</evidence>
<protein>
    <submittedName>
        <fullName evidence="4">Transcriptional regulator</fullName>
    </submittedName>
</protein>
<dbReference type="InterPro" id="IPR026881">
    <property type="entry name" value="WYL_dom"/>
</dbReference>
<evidence type="ECO:0000259" key="3">
    <source>
        <dbReference type="PROSITE" id="PS51000"/>
    </source>
</evidence>
<dbReference type="RefSeq" id="WP_042216266.1">
    <property type="nucleotide sequence ID" value="NZ_CP009285.1"/>
</dbReference>
<dbReference type="KEGG" id="pbd:PBOR_25650"/>
<dbReference type="InterPro" id="IPR036390">
    <property type="entry name" value="WH_DNA-bd_sf"/>
</dbReference>
<name>A0A089LLD6_PAEBO</name>
<reference evidence="4" key="1">
    <citation type="submission" date="2014-08" db="EMBL/GenBank/DDBJ databases">
        <title>Comparative genomics of the Paenibacillus odorifer group.</title>
        <authorList>
            <person name="den Bakker H.C."/>
            <person name="Tsai Y.-C.Y.-C."/>
            <person name="Martin N."/>
            <person name="Korlach J."/>
            <person name="Wiedmann M."/>
        </authorList>
    </citation>
    <scope>NUCLEOTIDE SEQUENCE [LARGE SCALE GENOMIC DNA]</scope>
    <source>
        <strain evidence="4">DSM 13188</strain>
    </source>
</reference>
<dbReference type="Pfam" id="PF08279">
    <property type="entry name" value="HTH_11"/>
    <property type="match status" value="1"/>
</dbReference>
<dbReference type="GO" id="GO:0003700">
    <property type="term" value="F:DNA-binding transcription factor activity"/>
    <property type="evidence" value="ECO:0007669"/>
    <property type="project" value="InterPro"/>
</dbReference>
<keyword evidence="5" id="KW-1185">Reference proteome</keyword>
<dbReference type="InterPro" id="IPR013196">
    <property type="entry name" value="HTH_11"/>
</dbReference>
<dbReference type="HOGENOM" id="CLU_041141_5_1_9"/>
<dbReference type="EMBL" id="CP009285">
    <property type="protein sequence ID" value="AIQ59958.1"/>
    <property type="molecule type" value="Genomic_DNA"/>
</dbReference>
<feature type="domain" description="HTH deoR-type" evidence="3">
    <location>
        <begin position="2"/>
        <end position="57"/>
    </location>
</feature>
<dbReference type="InterPro" id="IPR028349">
    <property type="entry name" value="PafC-like"/>
</dbReference>
<dbReference type="InterPro" id="IPR001034">
    <property type="entry name" value="DeoR_HTH"/>
</dbReference>
<keyword evidence="2" id="KW-0804">Transcription</keyword>